<feature type="non-terminal residue" evidence="2">
    <location>
        <position position="440"/>
    </location>
</feature>
<dbReference type="PROSITE" id="PS50219">
    <property type="entry name" value="CNH"/>
    <property type="match status" value="1"/>
</dbReference>
<dbReference type="Pfam" id="PF00780">
    <property type="entry name" value="CNH"/>
    <property type="match status" value="1"/>
</dbReference>
<feature type="domain" description="CNH" evidence="1">
    <location>
        <begin position="1"/>
        <end position="263"/>
    </location>
</feature>
<protein>
    <submittedName>
        <fullName evidence="2">GARL3 protein</fullName>
    </submittedName>
</protein>
<evidence type="ECO:0000313" key="3">
    <source>
        <dbReference type="Proteomes" id="UP000886611"/>
    </source>
</evidence>
<sequence length="440" mass="47343">MPWQSSAWVQEDVVTIHSGSRQCGPFIHRGQYLVVSKIKLGPPGIKGSAAAEREGRVVKGTRGGRGHTNEGHVPITTRLWLQEICLCDVPVVMSLVDGPTGENDNMICVAYRHQFDLINESTGESYRLHHVDASRVSPSFMCGAHFGGLIAAWALIFCLLQVNFVAAIDVYEDGEAGLLLCYNYICCYKKVCPFSSAAPIIQSSASDFHFSWNQVPNAVVCAFPYILAFTTDSIEIRLVVNGNLVHTAVVPELQLVASRSDIYFTTSVAVNGASSSSSKENSSLSSPLTPTGYELPTFPSPLGDDSIRIPYGTKLSLYLSKEAEGEPQIRHIYKIPLSNLVSQSVERPLKSPLVNKIITTPTASTTTAAVAVAMAAAANIVPVAHSLSLSRMEIKEIASRTRKELLGKSAVLHTSMPPVLAFCPPALPSCHLGNANIHGG</sequence>
<comment type="caution">
    <text evidence="2">The sequence shown here is derived from an EMBL/GenBank/DDBJ whole genome shotgun (WGS) entry which is preliminary data.</text>
</comment>
<dbReference type="EMBL" id="JAATIS010000147">
    <property type="protein sequence ID" value="KAG2470188.1"/>
    <property type="molecule type" value="Genomic_DNA"/>
</dbReference>
<dbReference type="Proteomes" id="UP000886611">
    <property type="component" value="Unassembled WGS sequence"/>
</dbReference>
<name>A0A8X8BTT0_POLSE</name>
<dbReference type="AlphaFoldDB" id="A0A8X8BTT0"/>
<evidence type="ECO:0000313" key="2">
    <source>
        <dbReference type="EMBL" id="KAG2470188.1"/>
    </source>
</evidence>
<dbReference type="InterPro" id="IPR001180">
    <property type="entry name" value="CNH_dom"/>
</dbReference>
<feature type="non-terminal residue" evidence="2">
    <location>
        <position position="1"/>
    </location>
</feature>
<reference evidence="2 3" key="1">
    <citation type="journal article" date="2021" name="Cell">
        <title>Tracing the genetic footprints of vertebrate landing in non-teleost ray-finned fishes.</title>
        <authorList>
            <person name="Bi X."/>
            <person name="Wang K."/>
            <person name="Yang L."/>
            <person name="Pan H."/>
            <person name="Jiang H."/>
            <person name="Wei Q."/>
            <person name="Fang M."/>
            <person name="Yu H."/>
            <person name="Zhu C."/>
            <person name="Cai Y."/>
            <person name="He Y."/>
            <person name="Gan X."/>
            <person name="Zeng H."/>
            <person name="Yu D."/>
            <person name="Zhu Y."/>
            <person name="Jiang H."/>
            <person name="Qiu Q."/>
            <person name="Yang H."/>
            <person name="Zhang Y.E."/>
            <person name="Wang W."/>
            <person name="Zhu M."/>
            <person name="He S."/>
            <person name="Zhang G."/>
        </authorList>
    </citation>
    <scope>NUCLEOTIDE SEQUENCE [LARGE SCALE GENOMIC DNA]</scope>
    <source>
        <strain evidence="2">Bchr_013</strain>
    </source>
</reference>
<organism evidence="2 3">
    <name type="scientific">Polypterus senegalus</name>
    <name type="common">Senegal bichir</name>
    <dbReference type="NCBI Taxonomy" id="55291"/>
    <lineage>
        <taxon>Eukaryota</taxon>
        <taxon>Metazoa</taxon>
        <taxon>Chordata</taxon>
        <taxon>Craniata</taxon>
        <taxon>Vertebrata</taxon>
        <taxon>Euteleostomi</taxon>
        <taxon>Actinopterygii</taxon>
        <taxon>Polypteriformes</taxon>
        <taxon>Polypteridae</taxon>
        <taxon>Polypterus</taxon>
    </lineage>
</organism>
<keyword evidence="3" id="KW-1185">Reference proteome</keyword>
<proteinExistence type="predicted"/>
<evidence type="ECO:0000259" key="1">
    <source>
        <dbReference type="PROSITE" id="PS50219"/>
    </source>
</evidence>
<gene>
    <name evidence="2" type="primary">Garnl3</name>
    <name evidence="2" type="ORF">GTO96_0022270</name>
</gene>
<accession>A0A8X8BTT0</accession>